<dbReference type="EC" id="1.5.1.3" evidence="3"/>
<organism evidence="9 10">
    <name type="scientific">Kocuria carniphila</name>
    <dbReference type="NCBI Taxonomy" id="262208"/>
    <lineage>
        <taxon>Bacteria</taxon>
        <taxon>Bacillati</taxon>
        <taxon>Actinomycetota</taxon>
        <taxon>Actinomycetes</taxon>
        <taxon>Micrococcales</taxon>
        <taxon>Micrococcaceae</taxon>
        <taxon>Kocuria</taxon>
    </lineage>
</organism>
<keyword evidence="5" id="KW-0521">NADP</keyword>
<dbReference type="PROSITE" id="PS00075">
    <property type="entry name" value="DHFR_1"/>
    <property type="match status" value="1"/>
</dbReference>
<protein>
    <recommendedName>
        <fullName evidence="3">dihydrofolate reductase</fullName>
        <ecNumber evidence="3">1.5.1.3</ecNumber>
    </recommendedName>
</protein>
<comment type="caution">
    <text evidence="9">The sequence shown here is derived from an EMBL/GenBank/DDBJ whole genome shotgun (WGS) entry which is preliminary data.</text>
</comment>
<evidence type="ECO:0000313" key="10">
    <source>
        <dbReference type="Proteomes" id="UP001558481"/>
    </source>
</evidence>
<feature type="domain" description="DHFR" evidence="8">
    <location>
        <begin position="10"/>
        <end position="182"/>
    </location>
</feature>
<dbReference type="InterPro" id="IPR024072">
    <property type="entry name" value="DHFR-like_dom_sf"/>
</dbReference>
<dbReference type="InterPro" id="IPR001796">
    <property type="entry name" value="DHFR_dom"/>
</dbReference>
<evidence type="ECO:0000313" key="9">
    <source>
        <dbReference type="EMBL" id="MEX3596087.1"/>
    </source>
</evidence>
<evidence type="ECO:0000256" key="4">
    <source>
        <dbReference type="ARBA" id="ARBA00022563"/>
    </source>
</evidence>
<evidence type="ECO:0000256" key="6">
    <source>
        <dbReference type="ARBA" id="ARBA00023002"/>
    </source>
</evidence>
<dbReference type="CDD" id="cd00209">
    <property type="entry name" value="DHFR"/>
    <property type="match status" value="1"/>
</dbReference>
<name>A0ABV3V6A5_9MICC</name>
<evidence type="ECO:0000256" key="5">
    <source>
        <dbReference type="ARBA" id="ARBA00022857"/>
    </source>
</evidence>
<dbReference type="Gene3D" id="3.40.430.10">
    <property type="entry name" value="Dihydrofolate Reductase, subunit A"/>
    <property type="match status" value="1"/>
</dbReference>
<keyword evidence="10" id="KW-1185">Reference proteome</keyword>
<dbReference type="PANTHER" id="PTHR48069:SF3">
    <property type="entry name" value="DIHYDROFOLATE REDUCTASE"/>
    <property type="match status" value="1"/>
</dbReference>
<dbReference type="Pfam" id="PF00186">
    <property type="entry name" value="DHFR_1"/>
    <property type="match status" value="1"/>
</dbReference>
<dbReference type="PROSITE" id="PS51330">
    <property type="entry name" value="DHFR_2"/>
    <property type="match status" value="1"/>
</dbReference>
<accession>A0ABV3V6A5</accession>
<keyword evidence="6 9" id="KW-0560">Oxidoreductase</keyword>
<dbReference type="SUPFAM" id="SSF53597">
    <property type="entry name" value="Dihydrofolate reductase-like"/>
    <property type="match status" value="1"/>
</dbReference>
<dbReference type="GO" id="GO:0004146">
    <property type="term" value="F:dihydrofolate reductase activity"/>
    <property type="evidence" value="ECO:0007669"/>
    <property type="project" value="UniProtKB-EC"/>
</dbReference>
<comment type="similarity">
    <text evidence="2 7">Belongs to the dihydrofolate reductase family.</text>
</comment>
<dbReference type="InterPro" id="IPR017925">
    <property type="entry name" value="DHFR_CS"/>
</dbReference>
<sequence>MSAKGSARPTVGGIWAQSPEGVIGKDGTIPWHVPEDLRFFSITTTGNPVIMGRRTWESFPPKFRPLPARPNIVVTSHPETVASDQNNVWTAASYAEALDLAQSLLKQPDGDIWAIGGTRIWADALAHPELPLRRAYVTTVDLPVEGDTVAPELDESWSHRELADWAESSKGPRFRVDEYTRT</sequence>
<evidence type="ECO:0000259" key="8">
    <source>
        <dbReference type="PROSITE" id="PS51330"/>
    </source>
</evidence>
<dbReference type="PRINTS" id="PR00070">
    <property type="entry name" value="DHFR"/>
</dbReference>
<evidence type="ECO:0000256" key="2">
    <source>
        <dbReference type="ARBA" id="ARBA00009539"/>
    </source>
</evidence>
<evidence type="ECO:0000256" key="1">
    <source>
        <dbReference type="ARBA" id="ARBA00004903"/>
    </source>
</evidence>
<evidence type="ECO:0000256" key="7">
    <source>
        <dbReference type="RuleBase" id="RU004474"/>
    </source>
</evidence>
<dbReference type="PANTHER" id="PTHR48069">
    <property type="entry name" value="DIHYDROFOLATE REDUCTASE"/>
    <property type="match status" value="1"/>
</dbReference>
<reference evidence="9 10" key="1">
    <citation type="journal article" date="2024" name="Fungal Genet. Biol.">
        <title>The porcine skin microbiome exhibits broad fungal antagonism.</title>
        <authorList>
            <person name="De La Cruz K.F."/>
            <person name="Townsend E.C."/>
            <person name="Alex Cheong J.Z."/>
            <person name="Salamzade R."/>
            <person name="Liu A."/>
            <person name="Sandstrom S."/>
            <person name="Davila E."/>
            <person name="Huang L."/>
            <person name="Xu K.H."/>
            <person name="Wu S.Y."/>
            <person name="Meudt J.J."/>
            <person name="Shanmuganayagam D."/>
            <person name="Gibson A.L.F."/>
            <person name="Kalan L.R."/>
        </authorList>
    </citation>
    <scope>NUCLEOTIDE SEQUENCE [LARGE SCALE GENOMIC DNA]</scope>
    <source>
        <strain evidence="9 10">LK2625</strain>
    </source>
</reference>
<dbReference type="EMBL" id="JAYWLU010000024">
    <property type="protein sequence ID" value="MEX3596087.1"/>
    <property type="molecule type" value="Genomic_DNA"/>
</dbReference>
<dbReference type="InterPro" id="IPR012259">
    <property type="entry name" value="DHFR"/>
</dbReference>
<keyword evidence="4" id="KW-0554">One-carbon metabolism</keyword>
<comment type="pathway">
    <text evidence="1">Cofactor biosynthesis; tetrahydrofolate biosynthesis; 5,6,7,8-tetrahydrofolate from 7,8-dihydrofolate: step 1/1.</text>
</comment>
<evidence type="ECO:0000256" key="3">
    <source>
        <dbReference type="ARBA" id="ARBA00012856"/>
    </source>
</evidence>
<dbReference type="RefSeq" id="WP_095796539.1">
    <property type="nucleotide sequence ID" value="NZ_JAYWLU010000024.1"/>
</dbReference>
<proteinExistence type="inferred from homology"/>
<dbReference type="Proteomes" id="UP001558481">
    <property type="component" value="Unassembled WGS sequence"/>
</dbReference>
<gene>
    <name evidence="9" type="ORF">VVR66_15330</name>
</gene>